<dbReference type="PANTHER" id="PTHR33643">
    <property type="entry name" value="UREASE ACCESSORY PROTEIN D"/>
    <property type="match status" value="1"/>
</dbReference>
<keyword evidence="3" id="KW-0996">Nickel insertion</keyword>
<comment type="function">
    <text evidence="3">Required for maturation of urease via the functional incorporation of the urease nickel metallocenter.</text>
</comment>
<dbReference type="AlphaFoldDB" id="A0A059KP16"/>
<name>A0A059KP16_9BURK</name>
<comment type="similarity">
    <text evidence="1 3">Belongs to the UreD family.</text>
</comment>
<proteinExistence type="inferred from homology"/>
<organism evidence="4 5">
    <name type="scientific">Sphaerotilus natans subsp. natans DSM 6575</name>
    <dbReference type="NCBI Taxonomy" id="1286631"/>
    <lineage>
        <taxon>Bacteria</taxon>
        <taxon>Pseudomonadati</taxon>
        <taxon>Pseudomonadota</taxon>
        <taxon>Betaproteobacteria</taxon>
        <taxon>Burkholderiales</taxon>
        <taxon>Sphaerotilaceae</taxon>
        <taxon>Sphaerotilus</taxon>
    </lineage>
</organism>
<dbReference type="EMBL" id="AZRA01000027">
    <property type="protein sequence ID" value="KDB53227.1"/>
    <property type="molecule type" value="Genomic_DNA"/>
</dbReference>
<protein>
    <recommendedName>
        <fullName evidence="3">Urease accessory protein UreD</fullName>
    </recommendedName>
</protein>
<dbReference type="STRING" id="34103.SAMN05421778_101227"/>
<evidence type="ECO:0000313" key="4">
    <source>
        <dbReference type="EMBL" id="KDB53227.1"/>
    </source>
</evidence>
<dbReference type="eggNOG" id="COG0829">
    <property type="taxonomic scope" value="Bacteria"/>
</dbReference>
<gene>
    <name evidence="3" type="primary">ureD</name>
    <name evidence="4" type="ORF">X805_10630</name>
</gene>
<evidence type="ECO:0000313" key="5">
    <source>
        <dbReference type="Proteomes" id="UP000026714"/>
    </source>
</evidence>
<dbReference type="RefSeq" id="WP_037479115.1">
    <property type="nucleotide sequence ID" value="NZ_AZRA01000027.1"/>
</dbReference>
<keyword evidence="2 3" id="KW-0143">Chaperone</keyword>
<dbReference type="PANTHER" id="PTHR33643:SF1">
    <property type="entry name" value="UREASE ACCESSORY PROTEIN D"/>
    <property type="match status" value="1"/>
</dbReference>
<dbReference type="HAMAP" id="MF_01384">
    <property type="entry name" value="UreD"/>
    <property type="match status" value="1"/>
</dbReference>
<evidence type="ECO:0000256" key="2">
    <source>
        <dbReference type="ARBA" id="ARBA00023186"/>
    </source>
</evidence>
<dbReference type="GO" id="GO:0005737">
    <property type="term" value="C:cytoplasm"/>
    <property type="evidence" value="ECO:0007669"/>
    <property type="project" value="UniProtKB-SubCell"/>
</dbReference>
<accession>A0A059KP16</accession>
<sequence>MSWPGRLNLHYTRDGERTIALDRHHGPLRVLQRLYPEGPGICHHVLVHPPGGIVGGDTLEIEAQLEEGTHALITTPGATRYYRSAGAPGMQQVQARLADHARLEWLPLETIAYRDCHAINRMHFDLAPKAEMIGWDLLALGLPAAGEAWSRGRYQQHLELPGVWLEQARIDASDTLLLDGPLGWAGRRVLGTMWFGSGEAIGRERTARLLEVARDRLSASPLADSAGVSAVHDRVIVLRALAERVEPLMQLLVAVRAAWRQDGWSLAESAPRIWRT</sequence>
<keyword evidence="3" id="KW-0963">Cytoplasm</keyword>
<comment type="subcellular location">
    <subcellularLocation>
        <location evidence="3">Cytoplasm</location>
    </subcellularLocation>
</comment>
<reference evidence="4 5" key="1">
    <citation type="journal article" date="2014" name="FEMS Microbiol. Ecol.">
        <title>Sphaerotilus natans encrusted with nanoball-shaped Fe(III) oxide minerals formed by nitrate-reducing mixotrophic Fe(II) oxidation.</title>
        <authorList>
            <person name="Park S."/>
            <person name="Kim D.H."/>
            <person name="Lee J.H."/>
            <person name="Hur H.G."/>
        </authorList>
    </citation>
    <scope>NUCLEOTIDE SEQUENCE [LARGE SCALE GENOMIC DNA]</scope>
    <source>
        <strain evidence="4 5">DSM 6575</strain>
    </source>
</reference>
<evidence type="ECO:0000256" key="1">
    <source>
        <dbReference type="ARBA" id="ARBA00007177"/>
    </source>
</evidence>
<comment type="subunit">
    <text evidence="3">UreD, UreF and UreG form a complex that acts as a GTP-hydrolysis-dependent molecular chaperone, activating the urease apoprotein by helping to assemble the nickel containing metallocenter of UreC. The UreE protein probably delivers the nickel.</text>
</comment>
<dbReference type="GO" id="GO:0016151">
    <property type="term" value="F:nickel cation binding"/>
    <property type="evidence" value="ECO:0007669"/>
    <property type="project" value="UniProtKB-UniRule"/>
</dbReference>
<keyword evidence="5" id="KW-1185">Reference proteome</keyword>
<comment type="caution">
    <text evidence="4">The sequence shown here is derived from an EMBL/GenBank/DDBJ whole genome shotgun (WGS) entry which is preliminary data.</text>
</comment>
<dbReference type="InterPro" id="IPR002669">
    <property type="entry name" value="UreD"/>
</dbReference>
<dbReference type="PATRIC" id="fig|1286631.3.peg.1051"/>
<dbReference type="Proteomes" id="UP000026714">
    <property type="component" value="Unassembled WGS sequence"/>
</dbReference>
<evidence type="ECO:0000256" key="3">
    <source>
        <dbReference type="HAMAP-Rule" id="MF_01384"/>
    </source>
</evidence>
<dbReference type="Pfam" id="PF01774">
    <property type="entry name" value="UreD"/>
    <property type="match status" value="1"/>
</dbReference>